<evidence type="ECO:0000313" key="2">
    <source>
        <dbReference type="Proteomes" id="UP000318370"/>
    </source>
</evidence>
<dbReference type="AlphaFoldDB" id="A0A564H3D8"/>
<reference evidence="1 2" key="1">
    <citation type="submission" date="2019-07" db="EMBL/GenBank/DDBJ databases">
        <authorList>
            <person name="Brisse S."/>
            <person name="Rodrigues C."/>
            <person name="Thorpe H."/>
        </authorList>
    </citation>
    <scope>NUCLEOTIDE SEQUENCE [LARGE SCALE GENOMIC DNA]</scope>
    <source>
        <strain evidence="1">SB6408</strain>
    </source>
</reference>
<organism evidence="1 2">
    <name type="scientific">Klebsiella spallanzanii</name>
    <dbReference type="NCBI Taxonomy" id="2587528"/>
    <lineage>
        <taxon>Bacteria</taxon>
        <taxon>Pseudomonadati</taxon>
        <taxon>Pseudomonadota</taxon>
        <taxon>Gammaproteobacteria</taxon>
        <taxon>Enterobacterales</taxon>
        <taxon>Enterobacteriaceae</taxon>
        <taxon>Klebsiella/Raoultella group</taxon>
        <taxon>Klebsiella</taxon>
    </lineage>
</organism>
<gene>
    <name evidence="1" type="ORF">SB6408_00074</name>
</gene>
<name>A0A564H3D8_9ENTR</name>
<sequence>MLQATTIMKALNTGESLPNSVSIMSMRLITMAAEEGLDTLNLGWRLGQSNPITTLLL</sequence>
<proteinExistence type="predicted"/>
<accession>A0A564H3D8</accession>
<dbReference type="Proteomes" id="UP000318370">
    <property type="component" value="Unassembled WGS sequence"/>
</dbReference>
<evidence type="ECO:0000313" key="1">
    <source>
        <dbReference type="EMBL" id="VUS27982.1"/>
    </source>
</evidence>
<dbReference type="EMBL" id="CABGHF010000001">
    <property type="protein sequence ID" value="VUS27982.1"/>
    <property type="molecule type" value="Genomic_DNA"/>
</dbReference>
<protein>
    <submittedName>
        <fullName evidence="1">Uncharacterized protein</fullName>
    </submittedName>
</protein>